<dbReference type="Gene3D" id="3.80.10.10">
    <property type="entry name" value="Ribonuclease Inhibitor"/>
    <property type="match status" value="1"/>
</dbReference>
<keyword evidence="2" id="KW-0963">Cytoplasm</keyword>
<feature type="compositionally biased region" description="Basic and acidic residues" evidence="5">
    <location>
        <begin position="726"/>
        <end position="735"/>
    </location>
</feature>
<evidence type="ECO:0008006" key="7">
    <source>
        <dbReference type="Google" id="ProtNLM"/>
    </source>
</evidence>
<dbReference type="PROSITE" id="PS51450">
    <property type="entry name" value="LRR"/>
    <property type="match status" value="1"/>
</dbReference>
<dbReference type="PANTHER" id="PTHR15454">
    <property type="entry name" value="NISCHARIN RELATED"/>
    <property type="match status" value="1"/>
</dbReference>
<dbReference type="SUPFAM" id="SSF52058">
    <property type="entry name" value="L domain-like"/>
    <property type="match status" value="1"/>
</dbReference>
<keyword evidence="4" id="KW-0677">Repeat</keyword>
<feature type="region of interest" description="Disordered" evidence="5">
    <location>
        <begin position="1"/>
        <end position="24"/>
    </location>
</feature>
<organism evidence="6">
    <name type="scientific">Amphora coffeiformis</name>
    <dbReference type="NCBI Taxonomy" id="265554"/>
    <lineage>
        <taxon>Eukaryota</taxon>
        <taxon>Sar</taxon>
        <taxon>Stramenopiles</taxon>
        <taxon>Ochrophyta</taxon>
        <taxon>Bacillariophyta</taxon>
        <taxon>Bacillariophyceae</taxon>
        <taxon>Bacillariophycidae</taxon>
        <taxon>Thalassiophysales</taxon>
        <taxon>Catenulaceae</taxon>
        <taxon>Amphora</taxon>
    </lineage>
</organism>
<evidence type="ECO:0000256" key="1">
    <source>
        <dbReference type="ARBA" id="ARBA00004496"/>
    </source>
</evidence>
<feature type="region of interest" description="Disordered" evidence="5">
    <location>
        <begin position="528"/>
        <end position="551"/>
    </location>
</feature>
<dbReference type="EMBL" id="HBIM01006029">
    <property type="protein sequence ID" value="CAE0407306.1"/>
    <property type="molecule type" value="Transcribed_RNA"/>
</dbReference>
<evidence type="ECO:0000256" key="5">
    <source>
        <dbReference type="SAM" id="MobiDB-lite"/>
    </source>
</evidence>
<feature type="compositionally biased region" description="Polar residues" evidence="5">
    <location>
        <begin position="744"/>
        <end position="756"/>
    </location>
</feature>
<evidence type="ECO:0000256" key="2">
    <source>
        <dbReference type="ARBA" id="ARBA00022490"/>
    </source>
</evidence>
<feature type="compositionally biased region" description="Polar residues" evidence="5">
    <location>
        <begin position="832"/>
        <end position="843"/>
    </location>
</feature>
<reference evidence="6" key="1">
    <citation type="submission" date="2021-01" db="EMBL/GenBank/DDBJ databases">
        <authorList>
            <person name="Corre E."/>
            <person name="Pelletier E."/>
            <person name="Niang G."/>
            <person name="Scheremetjew M."/>
            <person name="Finn R."/>
            <person name="Kale V."/>
            <person name="Holt S."/>
            <person name="Cochrane G."/>
            <person name="Meng A."/>
            <person name="Brown T."/>
            <person name="Cohen L."/>
        </authorList>
    </citation>
    <scope>NUCLEOTIDE SEQUENCE</scope>
    <source>
        <strain evidence="6">CCMP127</strain>
    </source>
</reference>
<feature type="compositionally biased region" description="Polar residues" evidence="5">
    <location>
        <begin position="812"/>
        <end position="821"/>
    </location>
</feature>
<feature type="region of interest" description="Disordered" evidence="5">
    <location>
        <begin position="673"/>
        <end position="843"/>
    </location>
</feature>
<evidence type="ECO:0000256" key="4">
    <source>
        <dbReference type="ARBA" id="ARBA00022737"/>
    </source>
</evidence>
<accession>A0A7S3L585</accession>
<keyword evidence="3" id="KW-0433">Leucine-rich repeat</keyword>
<evidence type="ECO:0000313" key="6">
    <source>
        <dbReference type="EMBL" id="CAE0407306.1"/>
    </source>
</evidence>
<gene>
    <name evidence="6" type="ORF">ACOF00016_LOCUS5133</name>
</gene>
<sequence>MTNIHAQPEDGDGDNHPPNDVNVTTTTTTNIQLWYATQAPNWRARRRRRSNLVACTADLQERLDAAATDLYTALHERLPTDGVTLPMTAVAWILQWLMAPGASQQSTNGQSSIVENLATTTTADLPVLLHPWRSQRRKWQAMARHLVSHCKQVRLIADPWPSRRQPRHRQFVANDNHHRRWLAAYHAWQVRPQVMLGSADCLRFVWLDRVPPECITTLPAATIHVLRIERSAIHALDRLLIHTLVAQKNKKKDTPSTNGKEDENGAGGVPTDTLAISIPPSSLQRRQQFAQLTHLKLVHCGLTLLTYVDDSSSQPKQQQDERTMIRPILPRTCPALQTLNLAHNSLTDAAVTQAGLQELPHLQSVDLSCNVLHGSWQCGTPNWTRLNVSHNPMRHIGRGLVQLYGLETLDVSFNRITKLSSVARLARLPLLQTLELEGNPFLIATESQRNQHYQLLWDLFREARGDDEVLPRIDGQKEQVRMRSILNRHRRNTSSRRTVAVSPSSRCAMSHPLPVMRQCPRRRIEIRTTAVNYATPPAAEKSSRTTLATNEAPSSGITVALHSAEGPPLLLVQKQRMVNFDAWQVLESLPATTVVEDEEKEEEKKEENEQQMPEPPPQQQPADSETPETVTWQDDVVGLEETKASPESPITLENCDTVQVDARPLQETGAEVQIAGQKWLVENVHGKRTKADETSRDASDKNPSNETTLMPIETSIQEEEVLNVAKETDKKKDDEASTGDAEFSSATPDLTSSGSVDANKRPPSEDSQVAEMTPKSEKPPMSPKRKALSLQRSVSSLSAAGSESRASVKTPLISQGAASPSSHRHIRHVDPSPTSVGSPPRNSSFHVAFPDHVWQDESNNSLAQSSTVVSFQDTTASGSEDVKVYEMAENKSTFVGPPNYKTLTIRDNLELYFRMFVFSQALPSMSSSFMDTSMDGMDWQTILEIYPRIQLWPIDRRLRDATTPDDQLSTPQESFCRVWIENVVACGKPALRRLTPNLTARLGFHGELMWSTNAVHLRQEAVSTHRQVILCFSSAAFYVILDHDAVTEKAKNQKRRFPLPLAHDAYFSDAKWPHALARHPFSMLRKVIIGFGFQRVTLRFSNSSFPSPEDFTYVILTGSKMKTVSVLKDLQEVAGDAKSLAGFDQLVIENDDPQVLDALGQVVAPGVIGVVFHYQILEQRWKHGDRPNIRRIVLVTDTNLYLLDEDYLGDGALRDTTKVAPEQLGLPRYRLVDSAALRQVGQLHTGTDPTNITVVIRPTSRLSRTRNWRLVCRDREGQERLVEDIRKAISNS</sequence>
<dbReference type="PANTHER" id="PTHR15454:SF69">
    <property type="entry name" value="SERINE_THREONINE-PROTEIN KINASE 11-INTERACTING PROTEIN"/>
    <property type="match status" value="1"/>
</dbReference>
<evidence type="ECO:0000256" key="3">
    <source>
        <dbReference type="ARBA" id="ARBA00022614"/>
    </source>
</evidence>
<proteinExistence type="predicted"/>
<feature type="region of interest" description="Disordered" evidence="5">
    <location>
        <begin position="248"/>
        <end position="274"/>
    </location>
</feature>
<feature type="region of interest" description="Disordered" evidence="5">
    <location>
        <begin position="593"/>
        <end position="630"/>
    </location>
</feature>
<comment type="subcellular location">
    <subcellularLocation>
        <location evidence="1">Cytoplasm</location>
    </subcellularLocation>
</comment>
<dbReference type="InterPro" id="IPR032675">
    <property type="entry name" value="LRR_dom_sf"/>
</dbReference>
<feature type="compositionally biased region" description="Low complexity" evidence="5">
    <location>
        <begin position="793"/>
        <end position="807"/>
    </location>
</feature>
<protein>
    <recommendedName>
        <fullName evidence="7">Leucine-rich repeat-containing protein 51</fullName>
    </recommendedName>
</protein>
<dbReference type="Pfam" id="PF13855">
    <property type="entry name" value="LRR_8"/>
    <property type="match status" value="1"/>
</dbReference>
<name>A0A7S3L585_9STRA</name>
<feature type="compositionally biased region" description="Basic and acidic residues" evidence="5">
    <location>
        <begin position="689"/>
        <end position="700"/>
    </location>
</feature>
<dbReference type="GO" id="GO:0005737">
    <property type="term" value="C:cytoplasm"/>
    <property type="evidence" value="ECO:0007669"/>
    <property type="project" value="UniProtKB-SubCell"/>
</dbReference>
<dbReference type="InterPro" id="IPR001611">
    <property type="entry name" value="Leu-rich_rpt"/>
</dbReference>